<keyword evidence="2" id="KW-0238">DNA-binding</keyword>
<dbReference type="InterPro" id="IPR012340">
    <property type="entry name" value="NA-bd_OB-fold"/>
</dbReference>
<evidence type="ECO:0000313" key="3">
    <source>
        <dbReference type="Proteomes" id="UP000282198"/>
    </source>
</evidence>
<dbReference type="Proteomes" id="UP000282198">
    <property type="component" value="Segment"/>
</dbReference>
<evidence type="ECO:0000313" key="2">
    <source>
        <dbReference type="EMBL" id="ASV44892.1"/>
    </source>
</evidence>
<dbReference type="EMBL" id="MF564201">
    <property type="protein sequence ID" value="ASV44892.1"/>
    <property type="molecule type" value="Genomic_DNA"/>
</dbReference>
<reference evidence="2 3" key="1">
    <citation type="submission" date="2017-07" db="EMBL/GenBank/DDBJ databases">
        <authorList>
            <person name="Gasior T."/>
        </authorList>
    </citation>
    <scope>NUCLEOTIDE SEQUENCE [LARGE SCALE GENOMIC DNA]</scope>
    <source>
        <strain evidence="2 3">Escherichia phage vB_EcoS-95</strain>
    </source>
</reference>
<sequence>MNNKRGACAPFVIGENKMHVITGEIRKEPKVKQMPNGSTLYVVELSERYKDRDGNWQYTNYVFFFNAKTDGLNGWYAEAFQVGKVISVSCDTLRVETREYNGKIYSTVQPGGFANLLFSQRGESQQQYQQRTQGGCGQPQQQQQQNTQQQPQQSNQPPIDFDDDIPF</sequence>
<keyword evidence="3" id="KW-1185">Reference proteome</keyword>
<feature type="region of interest" description="Disordered" evidence="1">
    <location>
        <begin position="124"/>
        <end position="167"/>
    </location>
</feature>
<feature type="compositionally biased region" description="Low complexity" evidence="1">
    <location>
        <begin position="124"/>
        <end position="159"/>
    </location>
</feature>
<proteinExistence type="predicted"/>
<name>A0A3Q8B6I7_9CAUD</name>
<gene>
    <name evidence="2" type="ORF">vBEcoS95_89</name>
</gene>
<evidence type="ECO:0000256" key="1">
    <source>
        <dbReference type="SAM" id="MobiDB-lite"/>
    </source>
</evidence>
<accession>A0A3Q8B6I7</accession>
<dbReference type="SUPFAM" id="SSF50249">
    <property type="entry name" value="Nucleic acid-binding proteins"/>
    <property type="match status" value="1"/>
</dbReference>
<dbReference type="GO" id="GO:0003677">
    <property type="term" value="F:DNA binding"/>
    <property type="evidence" value="ECO:0007669"/>
    <property type="project" value="UniProtKB-KW"/>
</dbReference>
<organism evidence="2 3">
    <name type="scientific">Escherichia phage vB_EcoS-95</name>
    <dbReference type="NCBI Taxonomy" id="2026130"/>
    <lineage>
        <taxon>Viruses</taxon>
        <taxon>Duplodnaviria</taxon>
        <taxon>Heunggongvirae</taxon>
        <taxon>Uroviricota</taxon>
        <taxon>Caudoviricetes</taxon>
        <taxon>Drexlerviridae</taxon>
        <taxon>Tempevirinae</taxon>
        <taxon>Warwickvirus</taxon>
        <taxon>Warwickvirus wv95</taxon>
    </lineage>
</organism>
<protein>
    <submittedName>
        <fullName evidence="2">Single-stranded DNA-binding protein</fullName>
    </submittedName>
</protein>
<dbReference type="Gene3D" id="2.40.50.140">
    <property type="entry name" value="Nucleic acid-binding proteins"/>
    <property type="match status" value="1"/>
</dbReference>